<proteinExistence type="predicted"/>
<feature type="domain" description="Transposase IS116/IS110/IS902 C-terminal" evidence="1">
    <location>
        <begin position="3"/>
        <end position="83"/>
    </location>
</feature>
<dbReference type="GO" id="GO:0004803">
    <property type="term" value="F:transposase activity"/>
    <property type="evidence" value="ECO:0007669"/>
    <property type="project" value="InterPro"/>
</dbReference>
<dbReference type="PANTHER" id="PTHR33055:SF16">
    <property type="entry name" value="TRANSPOSASE FOR INSERTION SEQUENCE ELEMENT IS1547"/>
    <property type="match status" value="1"/>
</dbReference>
<dbReference type="EMBL" id="SMKL01000167">
    <property type="protein sequence ID" value="TDC45111.1"/>
    <property type="molecule type" value="Genomic_DNA"/>
</dbReference>
<dbReference type="InterPro" id="IPR047650">
    <property type="entry name" value="Transpos_IS110"/>
</dbReference>
<protein>
    <submittedName>
        <fullName evidence="2">IS110 family transposase</fullName>
    </submittedName>
</protein>
<dbReference type="Proteomes" id="UP000295621">
    <property type="component" value="Unassembled WGS sequence"/>
</dbReference>
<gene>
    <name evidence="2" type="ORF">E1212_29165</name>
</gene>
<dbReference type="OrthoDB" id="4337860at2"/>
<comment type="caution">
    <text evidence="2">The sequence shown here is derived from an EMBL/GenBank/DDBJ whole genome shotgun (WGS) entry which is preliminary data.</text>
</comment>
<feature type="non-terminal residue" evidence="2">
    <location>
        <position position="125"/>
    </location>
</feature>
<keyword evidence="3" id="KW-1185">Reference proteome</keyword>
<organism evidence="2 3">
    <name type="scientific">Jiangella ureilytica</name>
    <dbReference type="NCBI Taxonomy" id="2530374"/>
    <lineage>
        <taxon>Bacteria</taxon>
        <taxon>Bacillati</taxon>
        <taxon>Actinomycetota</taxon>
        <taxon>Actinomycetes</taxon>
        <taxon>Jiangellales</taxon>
        <taxon>Jiangellaceae</taxon>
        <taxon>Jiangella</taxon>
    </lineage>
</organism>
<reference evidence="2 3" key="1">
    <citation type="submission" date="2019-02" db="EMBL/GenBank/DDBJ databases">
        <title>Draft genome sequences of novel Actinobacteria.</title>
        <authorList>
            <person name="Sahin N."/>
            <person name="Ay H."/>
            <person name="Saygin H."/>
        </authorList>
    </citation>
    <scope>NUCLEOTIDE SEQUENCE [LARGE SCALE GENOMIC DNA]</scope>
    <source>
        <strain evidence="2 3">KC603</strain>
    </source>
</reference>
<evidence type="ECO:0000313" key="3">
    <source>
        <dbReference type="Proteomes" id="UP000295621"/>
    </source>
</evidence>
<dbReference type="AlphaFoldDB" id="A0A4R4R7W7"/>
<dbReference type="PANTHER" id="PTHR33055">
    <property type="entry name" value="TRANSPOSASE FOR INSERTION SEQUENCE ELEMENT IS1111A"/>
    <property type="match status" value="1"/>
</dbReference>
<dbReference type="RefSeq" id="WP_131989037.1">
    <property type="nucleotide sequence ID" value="NZ_SMKL01000167.1"/>
</dbReference>
<accession>A0A4R4R7W7</accession>
<name>A0A4R4R7W7_9ACTN</name>
<dbReference type="GO" id="GO:0006313">
    <property type="term" value="P:DNA transposition"/>
    <property type="evidence" value="ECO:0007669"/>
    <property type="project" value="InterPro"/>
</dbReference>
<feature type="non-terminal residue" evidence="2">
    <location>
        <position position="1"/>
    </location>
</feature>
<evidence type="ECO:0000313" key="2">
    <source>
        <dbReference type="EMBL" id="TDC45111.1"/>
    </source>
</evidence>
<dbReference type="Pfam" id="PF02371">
    <property type="entry name" value="Transposase_20"/>
    <property type="match status" value="1"/>
</dbReference>
<dbReference type="InterPro" id="IPR003346">
    <property type="entry name" value="Transposase_20"/>
</dbReference>
<evidence type="ECO:0000259" key="1">
    <source>
        <dbReference type="Pfam" id="PF02371"/>
    </source>
</evidence>
<sequence>CPALLAVPGVGPIVAATILAELGDPTRIHDGAALARMAGTAPIPVWSSNTERHRLDRGGNRRLNKALHIVALTQARHHAPAQALIAKHLDNKGKRGAMRVLKRHLTDVIHRTLRRDIPPLTCHQP</sequence>
<dbReference type="GO" id="GO:0003677">
    <property type="term" value="F:DNA binding"/>
    <property type="evidence" value="ECO:0007669"/>
    <property type="project" value="InterPro"/>
</dbReference>